<dbReference type="PROSITE" id="PS51257">
    <property type="entry name" value="PROKAR_LIPOPROTEIN"/>
    <property type="match status" value="1"/>
</dbReference>
<proteinExistence type="predicted"/>
<dbReference type="Proteomes" id="UP000024816">
    <property type="component" value="Unassembled WGS sequence"/>
</dbReference>
<name>A0A059FDN8_9PROT</name>
<dbReference type="EMBL" id="ARYJ01000005">
    <property type="protein sequence ID" value="KCZ88760.1"/>
    <property type="molecule type" value="Genomic_DNA"/>
</dbReference>
<dbReference type="eggNOG" id="COG2010">
    <property type="taxonomic scope" value="Bacteria"/>
</dbReference>
<keyword evidence="1" id="KW-0732">Signal</keyword>
<feature type="chain" id="PRO_5001572086" evidence="1">
    <location>
        <begin position="21"/>
        <end position="349"/>
    </location>
</feature>
<feature type="signal peptide" evidence="1">
    <location>
        <begin position="1"/>
        <end position="20"/>
    </location>
</feature>
<accession>A0A059FDN8</accession>
<dbReference type="InterPro" id="IPR022269">
    <property type="entry name" value="SO_2930-like_C"/>
</dbReference>
<sequence length="349" mass="37276">MRIAWPFACLALAACGAGQAAAPPGPDLETILAEKPAPVLSDYGFFTDAGADHPARQVKAYDLINPLFSDDADKHRFIYVPPGEIAKADGAGLPEFPVGTALIKTFAFAPDLRDPETGNFKVETRVIIRKADGWAAFPYVWNEAGTQATYAPVGARRTIETISPQGEPLEIHYEVPNKNQCKTCHQSGDVVEPIGPKLRNLDHPGPAGVDQLSDWVSAGILDGVPLGLKAAPDAMDVSLPLDVRARGYLDINCGHCHNPGGSASNSGLWLMLEETSPTRLGLKKHPTAAGRGSGDRHYVIDPGHPEESILAFRMASTEPGIAMPELGRTLPDPVGIDLINQWIAGMETE</sequence>
<organism evidence="2 3">
    <name type="scientific">Hyphomonas jannaschiana VP2</name>
    <dbReference type="NCBI Taxonomy" id="1280952"/>
    <lineage>
        <taxon>Bacteria</taxon>
        <taxon>Pseudomonadati</taxon>
        <taxon>Pseudomonadota</taxon>
        <taxon>Alphaproteobacteria</taxon>
        <taxon>Hyphomonadales</taxon>
        <taxon>Hyphomonadaceae</taxon>
        <taxon>Hyphomonas</taxon>
    </lineage>
</organism>
<dbReference type="STRING" id="1280952.HJA_10334"/>
<evidence type="ECO:0000256" key="1">
    <source>
        <dbReference type="SAM" id="SignalP"/>
    </source>
</evidence>
<dbReference type="PATRIC" id="fig|1280952.3.peg.2065"/>
<reference evidence="2 3" key="1">
    <citation type="journal article" date="2014" name="Antonie Van Leeuwenhoek">
        <title>Hyphomonas beringensis sp. nov. and Hyphomonas chukchiensis sp. nov., isolated from surface seawater of the Bering Sea and Chukchi Sea.</title>
        <authorList>
            <person name="Li C."/>
            <person name="Lai Q."/>
            <person name="Li G."/>
            <person name="Dong C."/>
            <person name="Wang J."/>
            <person name="Liao Y."/>
            <person name="Shao Z."/>
        </authorList>
    </citation>
    <scope>NUCLEOTIDE SEQUENCE [LARGE SCALE GENOMIC DNA]</scope>
    <source>
        <strain evidence="2 3">VP2</strain>
    </source>
</reference>
<dbReference type="OrthoDB" id="338827at2"/>
<evidence type="ECO:0000313" key="2">
    <source>
        <dbReference type="EMBL" id="KCZ88760.1"/>
    </source>
</evidence>
<comment type="caution">
    <text evidence="2">The sequence shown here is derived from an EMBL/GenBank/DDBJ whole genome shotgun (WGS) entry which is preliminary data.</text>
</comment>
<gene>
    <name evidence="2" type="ORF">HJA_10334</name>
</gene>
<protein>
    <submittedName>
        <fullName evidence="2">Putative lipoprotein</fullName>
    </submittedName>
</protein>
<dbReference type="NCBIfam" id="TIGR03806">
    <property type="entry name" value="chp_HNE_0200"/>
    <property type="match status" value="1"/>
</dbReference>
<dbReference type="RefSeq" id="WP_035581695.1">
    <property type="nucleotide sequence ID" value="NZ_ARYJ01000005.1"/>
</dbReference>
<dbReference type="AlphaFoldDB" id="A0A059FDN8"/>
<keyword evidence="2" id="KW-0449">Lipoprotein</keyword>
<keyword evidence="3" id="KW-1185">Reference proteome</keyword>
<evidence type="ECO:0000313" key="3">
    <source>
        <dbReference type="Proteomes" id="UP000024816"/>
    </source>
</evidence>